<sequence length="176" mass="18327">MISSSHLRRGTLAAAAATLAVGATLAAPAQADPLLQRFEGQWVGRGEVVMEPGGQPRSAFCRISAKLAQDGTVLEQSGRCAAGEDTRRISARVVAQGGDFYAGSWDAGMGSAQVSGTAQENLLNLVLESGGGIPEGASPTITLRFGQSGAYVMEMTGVDPNRGRFDVGRIVFEREN</sequence>
<comment type="caution">
    <text evidence="2">The sequence shown here is derived from an EMBL/GenBank/DDBJ whole genome shotgun (WGS) entry which is preliminary data.</text>
</comment>
<evidence type="ECO:0000256" key="1">
    <source>
        <dbReference type="SAM" id="SignalP"/>
    </source>
</evidence>
<proteinExistence type="predicted"/>
<organism evidence="2 3">
    <name type="scientific">Lutibaculum baratangense AMV1</name>
    <dbReference type="NCBI Taxonomy" id="631454"/>
    <lineage>
        <taxon>Bacteria</taxon>
        <taxon>Pseudomonadati</taxon>
        <taxon>Pseudomonadota</taxon>
        <taxon>Alphaproteobacteria</taxon>
        <taxon>Hyphomicrobiales</taxon>
        <taxon>Tepidamorphaceae</taxon>
        <taxon>Lutibaculum</taxon>
    </lineage>
</organism>
<accession>V4RHV6</accession>
<name>V4RHV6_9HYPH</name>
<keyword evidence="1" id="KW-0732">Signal</keyword>
<gene>
    <name evidence="2" type="ORF">N177_3987</name>
</gene>
<reference evidence="2 3" key="1">
    <citation type="journal article" date="2014" name="Genome Announc.">
        <title>Draft Genome Sequence of Lutibaculum baratangense Strain AMV1T, Isolated from a Mud Volcano in Andamans, India.</title>
        <authorList>
            <person name="Singh A."/>
            <person name="Sreenivas A."/>
            <person name="Sathyanarayana Reddy G."/>
            <person name="Pinnaka A.K."/>
            <person name="Shivaji S."/>
        </authorList>
    </citation>
    <scope>NUCLEOTIDE SEQUENCE [LARGE SCALE GENOMIC DNA]</scope>
    <source>
        <strain evidence="2 3">AMV1</strain>
    </source>
</reference>
<dbReference type="RefSeq" id="WP_023434096.1">
    <property type="nucleotide sequence ID" value="NZ_AWXZ01000040.1"/>
</dbReference>
<dbReference type="EMBL" id="AWXZ01000040">
    <property type="protein sequence ID" value="ESR22850.1"/>
    <property type="molecule type" value="Genomic_DNA"/>
</dbReference>
<dbReference type="Proteomes" id="UP000017819">
    <property type="component" value="Unassembled WGS sequence"/>
</dbReference>
<dbReference type="PROSITE" id="PS51318">
    <property type="entry name" value="TAT"/>
    <property type="match status" value="1"/>
</dbReference>
<feature type="signal peptide" evidence="1">
    <location>
        <begin position="1"/>
        <end position="31"/>
    </location>
</feature>
<dbReference type="AlphaFoldDB" id="V4RHV6"/>
<evidence type="ECO:0000313" key="2">
    <source>
        <dbReference type="EMBL" id="ESR22850.1"/>
    </source>
</evidence>
<evidence type="ECO:0000313" key="3">
    <source>
        <dbReference type="Proteomes" id="UP000017819"/>
    </source>
</evidence>
<protein>
    <submittedName>
        <fullName evidence="2">Uncharacterized protein</fullName>
    </submittedName>
</protein>
<dbReference type="OrthoDB" id="8137995at2"/>
<dbReference type="InterPro" id="IPR006311">
    <property type="entry name" value="TAT_signal"/>
</dbReference>
<dbReference type="STRING" id="631454.N177_3987"/>
<keyword evidence="3" id="KW-1185">Reference proteome</keyword>
<feature type="chain" id="PRO_5004726768" evidence="1">
    <location>
        <begin position="32"/>
        <end position="176"/>
    </location>
</feature>